<feature type="transmembrane region" description="Helical" evidence="1">
    <location>
        <begin position="220"/>
        <end position="238"/>
    </location>
</feature>
<name>A0A923NH48_9FIRM</name>
<dbReference type="Proteomes" id="UP000644115">
    <property type="component" value="Unassembled WGS sequence"/>
</dbReference>
<organism evidence="2 3">
    <name type="scientific">Lentihominibacter faecis</name>
    <dbReference type="NCBI Taxonomy" id="2764712"/>
    <lineage>
        <taxon>Bacteria</taxon>
        <taxon>Bacillati</taxon>
        <taxon>Bacillota</taxon>
        <taxon>Clostridia</taxon>
        <taxon>Peptostreptococcales</taxon>
        <taxon>Anaerovoracaceae</taxon>
        <taxon>Lentihominibacter</taxon>
    </lineage>
</organism>
<gene>
    <name evidence="2" type="ORF">H8876_08330</name>
</gene>
<keyword evidence="3" id="KW-1185">Reference proteome</keyword>
<dbReference type="EMBL" id="JACRWC010000105">
    <property type="protein sequence ID" value="MBC6000005.1"/>
    <property type="molecule type" value="Genomic_DNA"/>
</dbReference>
<evidence type="ECO:0000313" key="2">
    <source>
        <dbReference type="EMBL" id="MBC6000005.1"/>
    </source>
</evidence>
<keyword evidence="1" id="KW-0812">Transmembrane</keyword>
<dbReference type="RefSeq" id="WP_249287361.1">
    <property type="nucleotide sequence ID" value="NZ_JACRWC010000105.1"/>
</dbReference>
<keyword evidence="1" id="KW-0472">Membrane</keyword>
<evidence type="ECO:0000256" key="1">
    <source>
        <dbReference type="SAM" id="Phobius"/>
    </source>
</evidence>
<comment type="caution">
    <text evidence="2">The sequence shown here is derived from an EMBL/GenBank/DDBJ whole genome shotgun (WGS) entry which is preliminary data.</text>
</comment>
<accession>A0A923NH48</accession>
<feature type="transmembrane region" description="Helical" evidence="1">
    <location>
        <begin position="6"/>
        <end position="24"/>
    </location>
</feature>
<keyword evidence="1" id="KW-1133">Transmembrane helix</keyword>
<protein>
    <submittedName>
        <fullName evidence="2">Uncharacterized protein</fullName>
    </submittedName>
</protein>
<feature type="transmembrane region" description="Helical" evidence="1">
    <location>
        <begin position="142"/>
        <end position="162"/>
    </location>
</feature>
<feature type="transmembrane region" description="Helical" evidence="1">
    <location>
        <begin position="36"/>
        <end position="55"/>
    </location>
</feature>
<feature type="transmembrane region" description="Helical" evidence="1">
    <location>
        <begin position="100"/>
        <end position="122"/>
    </location>
</feature>
<reference evidence="2" key="1">
    <citation type="submission" date="2020-08" db="EMBL/GenBank/DDBJ databases">
        <authorList>
            <person name="Liu C."/>
            <person name="Sun Q."/>
        </authorList>
    </citation>
    <scope>NUCLEOTIDE SEQUENCE</scope>
    <source>
        <strain evidence="2">BX16</strain>
    </source>
</reference>
<sequence>MIYAIALCLYVLCYLVIQVMFLFYGCHVSQHKRKVFVILVVYTIIFKGMDFLLNSPDPSALSTTTYWTYWAVHTLDTFIIIALMAVYADGTLGRNWVKLFFYYDLVTTGANMLIQNKLVLFLTDHHLVESASLFSASHPKDLLWILAWTYTAAAIALSIVLFRKPLNRLISKIPENLCLLLMGITFLIYIGRVFVMFIYRGQFFLFDNRYSRDTLFNADVILVILLLITLYLLITVARQKYQLQRIQRLESNMQLRYYQNVSMLHGSIRSLRHDLSNHLAIPEGGYRDSLLTICDRIDSQIHSQLSWQSIKNEALSSREKYEIFRYLQNILQKKKLPPEVLCIDETEDALHFTIRSPKRLSLLILKHQAMFKLTNQIAKTHGGSASWTKDTNRYIFTLSQLS</sequence>
<feature type="transmembrane region" description="Helical" evidence="1">
    <location>
        <begin position="177"/>
        <end position="200"/>
    </location>
</feature>
<evidence type="ECO:0000313" key="3">
    <source>
        <dbReference type="Proteomes" id="UP000644115"/>
    </source>
</evidence>
<proteinExistence type="predicted"/>
<dbReference type="AlphaFoldDB" id="A0A923NH48"/>
<feature type="transmembrane region" description="Helical" evidence="1">
    <location>
        <begin position="67"/>
        <end position="88"/>
    </location>
</feature>